<dbReference type="InterPro" id="IPR022768">
    <property type="entry name" value="Fascin-like_dom"/>
</dbReference>
<dbReference type="Gene3D" id="2.80.10.50">
    <property type="match status" value="1"/>
</dbReference>
<dbReference type="Pfam" id="PF11958">
    <property type="entry name" value="DUF3472"/>
    <property type="match status" value="1"/>
</dbReference>
<organism evidence="7 8">
    <name type="scientific">Noviherbaspirillum sedimenti</name>
    <dbReference type="NCBI Taxonomy" id="2320865"/>
    <lineage>
        <taxon>Bacteria</taxon>
        <taxon>Pseudomonadati</taxon>
        <taxon>Pseudomonadota</taxon>
        <taxon>Betaproteobacteria</taxon>
        <taxon>Burkholderiales</taxon>
        <taxon>Oxalobacteraceae</taxon>
        <taxon>Noviherbaspirillum</taxon>
    </lineage>
</organism>
<dbReference type="GO" id="GO:0030674">
    <property type="term" value="F:protein-macromolecule adaptor activity"/>
    <property type="evidence" value="ECO:0007669"/>
    <property type="project" value="InterPro"/>
</dbReference>
<dbReference type="Proteomes" id="UP000266327">
    <property type="component" value="Unassembled WGS sequence"/>
</dbReference>
<dbReference type="EMBL" id="QYUQ01000002">
    <property type="protein sequence ID" value="RJG00373.1"/>
    <property type="molecule type" value="Genomic_DNA"/>
</dbReference>
<dbReference type="CDD" id="cd00257">
    <property type="entry name" value="beta-trefoil_FSCN-like"/>
    <property type="match status" value="1"/>
</dbReference>
<dbReference type="SUPFAM" id="SSF50405">
    <property type="entry name" value="Actin-crosslinking proteins"/>
    <property type="match status" value="1"/>
</dbReference>
<feature type="domain" description="DUF7402" evidence="6">
    <location>
        <begin position="393"/>
        <end position="524"/>
    </location>
</feature>
<evidence type="ECO:0000256" key="1">
    <source>
        <dbReference type="ARBA" id="ARBA00004496"/>
    </source>
</evidence>
<evidence type="ECO:0000256" key="3">
    <source>
        <dbReference type="ARBA" id="ARBA00023203"/>
    </source>
</evidence>
<feature type="signal peptide" evidence="4">
    <location>
        <begin position="1"/>
        <end position="29"/>
    </location>
</feature>
<protein>
    <submittedName>
        <fullName evidence="7">DUF3472 domain-containing protein</fullName>
    </submittedName>
</protein>
<dbReference type="AlphaFoldDB" id="A0A3A3FVZ4"/>
<dbReference type="Gene3D" id="2.60.120.260">
    <property type="entry name" value="Galactose-binding domain-like"/>
    <property type="match status" value="1"/>
</dbReference>
<feature type="chain" id="PRO_5017431743" evidence="4">
    <location>
        <begin position="30"/>
        <end position="524"/>
    </location>
</feature>
<name>A0A3A3FVZ4_9BURK</name>
<evidence type="ECO:0000259" key="6">
    <source>
        <dbReference type="Pfam" id="PF24135"/>
    </source>
</evidence>
<keyword evidence="4" id="KW-0732">Signal</keyword>
<dbReference type="InterPro" id="IPR021862">
    <property type="entry name" value="DUF3472"/>
</dbReference>
<evidence type="ECO:0000313" key="8">
    <source>
        <dbReference type="Proteomes" id="UP000266327"/>
    </source>
</evidence>
<keyword evidence="3" id="KW-0009">Actin-binding</keyword>
<dbReference type="GO" id="GO:0005737">
    <property type="term" value="C:cytoplasm"/>
    <property type="evidence" value="ECO:0007669"/>
    <property type="project" value="UniProtKB-SubCell"/>
</dbReference>
<sequence>MAMKLSRAFKLLGLLLGTSLCLHSGTAAAQSTPKSHNLSLPYLGWSYPGAPTTLETDLKFLADPGSTTGWFLSHQFGLEDANGGYKSGGYIGLQTNTLTLNNKGVMFSIWNATAATAAPGASCQPFGDEGVGMQCFKAYPWVVGKTYRLRVVNERGTAYSGYVIDMSTVTPTVTYIGQIQAPDGAVALGRHSVQWAEYYALTPANCADFPYIKAQWTRPKGDGGAILGEKPTMQYAEAAYCRNAAIIPSGADYVMEGGNPATGSKQHMTNSTGKYLDQDPTNGACGGASLKADTATIAACTGLTRIPLANGKVALQAENGNYLSCANGGGSTVGATARTISTFETFTETLASGKVSYKSSSGRYLTVASYGMLDLKCSAYFAGTTEKFTPFANKARASTVTVSSENPATGQLGIKAVDGWATGYPGDYSREWTTNGENVGAWIQLKWSVATAVKQVILYDRPNLNDQILGGTLLFSDGSSIQVGALPNDGSPLSVNFSAKNVSWVKFRVDQASGWIGLSEFEVF</sequence>
<keyword evidence="8" id="KW-1185">Reference proteome</keyword>
<reference evidence="8" key="1">
    <citation type="submission" date="2018-09" db="EMBL/GenBank/DDBJ databases">
        <authorList>
            <person name="Zhu H."/>
        </authorList>
    </citation>
    <scope>NUCLEOTIDE SEQUENCE [LARGE SCALE GENOMIC DNA]</scope>
    <source>
        <strain evidence="8">K1S02-23</strain>
    </source>
</reference>
<keyword evidence="2" id="KW-0963">Cytoplasm</keyword>
<proteinExistence type="predicted"/>
<dbReference type="Pfam" id="PF24135">
    <property type="entry name" value="DUF7402"/>
    <property type="match status" value="1"/>
</dbReference>
<evidence type="ECO:0000259" key="5">
    <source>
        <dbReference type="Pfam" id="PF06268"/>
    </source>
</evidence>
<accession>A0A3A3FVZ4</accession>
<dbReference type="InterPro" id="IPR055826">
    <property type="entry name" value="DUF7402"/>
</dbReference>
<evidence type="ECO:0000256" key="4">
    <source>
        <dbReference type="SAM" id="SignalP"/>
    </source>
</evidence>
<dbReference type="SUPFAM" id="SSF49785">
    <property type="entry name" value="Galactose-binding domain-like"/>
    <property type="match status" value="1"/>
</dbReference>
<dbReference type="Pfam" id="PF06268">
    <property type="entry name" value="Fascin"/>
    <property type="match status" value="1"/>
</dbReference>
<evidence type="ECO:0000256" key="2">
    <source>
        <dbReference type="ARBA" id="ARBA00022490"/>
    </source>
</evidence>
<dbReference type="GO" id="GO:0051015">
    <property type="term" value="F:actin filament binding"/>
    <property type="evidence" value="ECO:0007669"/>
    <property type="project" value="InterPro"/>
</dbReference>
<feature type="domain" description="Fascin-like" evidence="5">
    <location>
        <begin position="311"/>
        <end position="389"/>
    </location>
</feature>
<comment type="caution">
    <text evidence="7">The sequence shown here is derived from an EMBL/GenBank/DDBJ whole genome shotgun (WGS) entry which is preliminary data.</text>
</comment>
<dbReference type="InterPro" id="IPR008999">
    <property type="entry name" value="Actin-crosslinking"/>
</dbReference>
<gene>
    <name evidence="7" type="ORF">D3878_01260</name>
</gene>
<dbReference type="InterPro" id="IPR008979">
    <property type="entry name" value="Galactose-bd-like_sf"/>
</dbReference>
<evidence type="ECO:0000313" key="7">
    <source>
        <dbReference type="EMBL" id="RJG00373.1"/>
    </source>
</evidence>
<comment type="subcellular location">
    <subcellularLocation>
        <location evidence="1">Cytoplasm</location>
    </subcellularLocation>
</comment>